<dbReference type="PANTHER" id="PTHR12463">
    <property type="entry name" value="OXYGENASE-RELATED"/>
    <property type="match status" value="1"/>
</dbReference>
<dbReference type="InterPro" id="IPR037151">
    <property type="entry name" value="AlkB-like_sf"/>
</dbReference>
<evidence type="ECO:0000313" key="4">
    <source>
        <dbReference type="EMBL" id="CAH0547754.1"/>
    </source>
</evidence>
<protein>
    <recommendedName>
        <fullName evidence="3">Fe2OG dioxygenase domain-containing protein</fullName>
    </recommendedName>
</protein>
<dbReference type="EMBL" id="OV121132">
    <property type="protein sequence ID" value="CAH0547754.1"/>
    <property type="molecule type" value="Genomic_DNA"/>
</dbReference>
<dbReference type="OrthoDB" id="442860at2759"/>
<reference evidence="4" key="1">
    <citation type="submission" date="2021-12" db="EMBL/GenBank/DDBJ databases">
        <authorList>
            <person name="King R."/>
        </authorList>
    </citation>
    <scope>NUCLEOTIDE SEQUENCE</scope>
</reference>
<dbReference type="GO" id="GO:0032451">
    <property type="term" value="F:demethylase activity"/>
    <property type="evidence" value="ECO:0007669"/>
    <property type="project" value="TreeGrafter"/>
</dbReference>
<keyword evidence="5" id="KW-1185">Reference proteome</keyword>
<gene>
    <name evidence="4" type="ORF">MELIAE_LOCUS1681</name>
</gene>
<evidence type="ECO:0000259" key="3">
    <source>
        <dbReference type="PROSITE" id="PS51471"/>
    </source>
</evidence>
<dbReference type="InterPro" id="IPR005123">
    <property type="entry name" value="Oxoglu/Fe-dep_dioxygenase_dom"/>
</dbReference>
<dbReference type="GO" id="GO:0070988">
    <property type="term" value="P:demethylation"/>
    <property type="evidence" value="ECO:0007669"/>
    <property type="project" value="InterPro"/>
</dbReference>
<dbReference type="Proteomes" id="UP001154078">
    <property type="component" value="Chromosome 1"/>
</dbReference>
<dbReference type="PROSITE" id="PS51471">
    <property type="entry name" value="FE2OG_OXY"/>
    <property type="match status" value="1"/>
</dbReference>
<accession>A0A9P0ATC0</accession>
<evidence type="ECO:0000313" key="5">
    <source>
        <dbReference type="Proteomes" id="UP001154078"/>
    </source>
</evidence>
<dbReference type="Gene3D" id="2.60.120.590">
    <property type="entry name" value="Alpha-ketoglutarate-dependent dioxygenase AlkB-like"/>
    <property type="match status" value="1"/>
</dbReference>
<dbReference type="AlphaFoldDB" id="A0A9P0ATC0"/>
<keyword evidence="2" id="KW-0560">Oxidoreductase</keyword>
<dbReference type="GO" id="GO:0016491">
    <property type="term" value="F:oxidoreductase activity"/>
    <property type="evidence" value="ECO:0007669"/>
    <property type="project" value="UniProtKB-KW"/>
</dbReference>
<organism evidence="4 5">
    <name type="scientific">Brassicogethes aeneus</name>
    <name type="common">Rape pollen beetle</name>
    <name type="synonym">Meligethes aeneus</name>
    <dbReference type="NCBI Taxonomy" id="1431903"/>
    <lineage>
        <taxon>Eukaryota</taxon>
        <taxon>Metazoa</taxon>
        <taxon>Ecdysozoa</taxon>
        <taxon>Arthropoda</taxon>
        <taxon>Hexapoda</taxon>
        <taxon>Insecta</taxon>
        <taxon>Pterygota</taxon>
        <taxon>Neoptera</taxon>
        <taxon>Endopterygota</taxon>
        <taxon>Coleoptera</taxon>
        <taxon>Polyphaga</taxon>
        <taxon>Cucujiformia</taxon>
        <taxon>Nitidulidae</taxon>
        <taxon>Meligethinae</taxon>
        <taxon>Brassicogethes</taxon>
    </lineage>
</organism>
<evidence type="ECO:0000256" key="2">
    <source>
        <dbReference type="RuleBase" id="RU003682"/>
    </source>
</evidence>
<keyword evidence="2" id="KW-0479">Metal-binding</keyword>
<sequence>MDKPRPCGCKGCRTCLICEKDYGIQKQIPLDMENGMYIYCPFCNKAYPGWNIEDYNSHPNHSGDAIEYPGIYIDLNFLSDDEEKVLINGVDSMPWDLSQSGRRKQNFGPKCNFKKKKLRLGDFQGFPRFSEFVQKKFSDHRVLKNFQTIEQCSLEYTPERGASIDPHIDDCWIWGERIVTVNLISDSVLTMTYNDKPKRYNLDCVSKYPSVLTETGDINNSGHSYTVKPLMNSDKHPVVRIPMPKKSLLVMFGAARYDWEHQILRDDVKERRVCLAYREFTPPYLVEGKEDVAKQILLKAQEFWDYKRVEM</sequence>
<dbReference type="InterPro" id="IPR032857">
    <property type="entry name" value="ALKBH4"/>
</dbReference>
<feature type="domain" description="Fe2OG dioxygenase" evidence="3">
    <location>
        <begin position="148"/>
        <end position="281"/>
    </location>
</feature>
<evidence type="ECO:0000256" key="1">
    <source>
        <dbReference type="ARBA" id="ARBA00001954"/>
    </source>
</evidence>
<proteinExistence type="inferred from homology"/>
<name>A0A9P0ATC0_BRAAE</name>
<dbReference type="PANTHER" id="PTHR12463:SF0">
    <property type="entry name" value="ALPHA-KETOGLUTARATE-DEPENDENT DIOXYGENASE ALKB HOMOLOG 4"/>
    <property type="match status" value="1"/>
</dbReference>
<dbReference type="GO" id="GO:0046872">
    <property type="term" value="F:metal ion binding"/>
    <property type="evidence" value="ECO:0007669"/>
    <property type="project" value="UniProtKB-KW"/>
</dbReference>
<comment type="cofactor">
    <cofactor evidence="1">
        <name>Fe(2+)</name>
        <dbReference type="ChEBI" id="CHEBI:29033"/>
    </cofactor>
</comment>
<keyword evidence="2" id="KW-0408">Iron</keyword>
<dbReference type="SUPFAM" id="SSF51197">
    <property type="entry name" value="Clavaminate synthase-like"/>
    <property type="match status" value="1"/>
</dbReference>
<comment type="similarity">
    <text evidence="2">Belongs to the iron/ascorbate-dependent oxidoreductase family.</text>
</comment>